<dbReference type="PANTHER" id="PTHR48055">
    <property type="entry name" value="LEUCINE-RICH REPEAT RECEPTOR PROTEIN KINASE EMS1"/>
    <property type="match status" value="1"/>
</dbReference>
<dbReference type="InterPro" id="IPR051564">
    <property type="entry name" value="LRR_receptor-like_kinase"/>
</dbReference>
<dbReference type="STRING" id="3694.B9NHQ0"/>
<evidence type="ECO:0008006" key="2">
    <source>
        <dbReference type="Google" id="ProtNLM"/>
    </source>
</evidence>
<protein>
    <recommendedName>
        <fullName evidence="2">Serine-threonine/tyrosine-protein kinase catalytic domain-containing protein</fullName>
    </recommendedName>
</protein>
<evidence type="ECO:0000313" key="1">
    <source>
        <dbReference type="EMBL" id="PNS23619.1"/>
    </source>
</evidence>
<dbReference type="eggNOG" id="ENOG502QYMU">
    <property type="taxonomic scope" value="Eukaryota"/>
</dbReference>
<proteinExistence type="predicted"/>
<name>B9NHQ0_POPTR</name>
<reference evidence="1" key="2">
    <citation type="submission" date="2017-07" db="EMBL/GenBank/DDBJ databases">
        <title>WGS assembly of Populus trichocarpa.</title>
        <authorList>
            <person name="Tuskan G."/>
            <person name="Difazio S."/>
            <person name="Jansson S."/>
            <person name="Bohlmann J."/>
            <person name="Grigoriev I."/>
            <person name="Hellsten U."/>
            <person name="Putnam N."/>
            <person name="Ralph S."/>
            <person name="Rombauts S."/>
            <person name="Salamov A."/>
            <person name="Schein J."/>
            <person name="Sterck L."/>
            <person name="Aerts A."/>
            <person name="Bhalerao R."/>
            <person name="Bhalerao R."/>
            <person name="Blaudez D."/>
            <person name="Boerjan W."/>
            <person name="Brun A."/>
            <person name="Brunner A."/>
            <person name="Busov V."/>
            <person name="Campbell M."/>
            <person name="Carlson J."/>
            <person name="Chalot M."/>
            <person name="Chapman J."/>
            <person name="Chen G."/>
            <person name="Cooper D."/>
            <person name="Coutinho P."/>
            <person name="Couturier J."/>
            <person name="Covert S."/>
            <person name="Cronk Q."/>
            <person name="Cunningham R."/>
            <person name="Davis J."/>
            <person name="Degroeve S."/>
            <person name="Dejardin A."/>
            <person name="Depamphilis C."/>
            <person name="Detter J."/>
            <person name="Dirks B."/>
            <person name="Dubchak I."/>
            <person name="Duplessis S."/>
            <person name="Ehlting J."/>
            <person name="Ellis B."/>
            <person name="Gendler K."/>
            <person name="Goodstein D."/>
            <person name="Gribskov M."/>
            <person name="Grimwood J."/>
            <person name="Groover A."/>
            <person name="Gunter L."/>
            <person name="Hamberger B."/>
            <person name="Heinze B."/>
            <person name="Helariutta Y."/>
            <person name="Henrissat B."/>
            <person name="Holligan D."/>
            <person name="Holt R."/>
            <person name="Huang W."/>
            <person name="Islam-Faridi N."/>
            <person name="Jones S."/>
            <person name="Jones-Rhoades M."/>
            <person name="Jorgensen R."/>
            <person name="Joshi C."/>
            <person name="Kangasjarvi J."/>
            <person name="Karlsson J."/>
            <person name="Kelleher C."/>
            <person name="Kirkpatrick R."/>
            <person name="Kirst M."/>
            <person name="Kohler A."/>
            <person name="Kalluri U."/>
            <person name="Larimer F."/>
            <person name="Leebens-Mack J."/>
            <person name="Leple J."/>
            <person name="Locascio P."/>
            <person name="Lou Y."/>
            <person name="Lucas S."/>
            <person name="Martin F."/>
            <person name="Montanini B."/>
            <person name="Napoli C."/>
            <person name="Nelson D."/>
            <person name="Nelson C."/>
            <person name="Nieminen K."/>
            <person name="Nilsson O."/>
            <person name="Pereda V."/>
            <person name="Peter G."/>
            <person name="Philippe R."/>
            <person name="Pilate G."/>
            <person name="Poliakov A."/>
            <person name="Razumovskaya J."/>
            <person name="Richardson P."/>
            <person name="Rinaldi C."/>
            <person name="Ritland K."/>
            <person name="Rouze P."/>
            <person name="Ryaboy D."/>
            <person name="Schmutz J."/>
            <person name="Schrader J."/>
            <person name="Segerman B."/>
            <person name="Shin H."/>
            <person name="Siddiqui A."/>
            <person name="Sterky F."/>
            <person name="Terry A."/>
            <person name="Tsai C."/>
            <person name="Uberbacher E."/>
            <person name="Unneberg P."/>
            <person name="Vahala J."/>
            <person name="Wall K."/>
            <person name="Wessler S."/>
            <person name="Yang G."/>
            <person name="Yin T."/>
            <person name="Douglas C."/>
            <person name="Marra M."/>
            <person name="Sandberg G."/>
            <person name="Van De Peer Y."/>
            <person name="Rokhsar D."/>
        </authorList>
    </citation>
    <scope>NUCLEOTIDE SEQUENCE</scope>
    <source>
        <strain evidence="1">Nisqually-1</strain>
    </source>
</reference>
<gene>
    <name evidence="1" type="ORF">POPTR_T048200</name>
</gene>
<reference evidence="1" key="1">
    <citation type="journal article" date="2006" name="Science">
        <title>The genome of black cottonwood, Populus trichocarpa (Torr. &amp; Gray).</title>
        <authorList>
            <person name="Tuskan G.A."/>
            <person name="Difazio S."/>
            <person name="Jansson S."/>
            <person name="Bohlmann J."/>
            <person name="Grigoriev I."/>
            <person name="Hellsten U."/>
            <person name="Putnam N."/>
            <person name="Ralph S."/>
            <person name="Rombauts S."/>
            <person name="Salamov A."/>
            <person name="Schein J."/>
            <person name="Sterck L."/>
            <person name="Aerts A."/>
            <person name="Bhalerao R.R."/>
            <person name="Bhalerao R.P."/>
            <person name="Blaudez D."/>
            <person name="Boerjan W."/>
            <person name="Brun A."/>
            <person name="Brunner A."/>
            <person name="Busov V."/>
            <person name="Campbell M."/>
            <person name="Carlson J."/>
            <person name="Chalot M."/>
            <person name="Chapman J."/>
            <person name="Chen G.L."/>
            <person name="Cooper D."/>
            <person name="Coutinho P.M."/>
            <person name="Couturier J."/>
            <person name="Covert S."/>
            <person name="Cronk Q."/>
            <person name="Cunningham R."/>
            <person name="Davis J."/>
            <person name="Degroeve S."/>
            <person name="Dejardin A."/>
            <person name="Depamphilis C."/>
            <person name="Detter J."/>
            <person name="Dirks B."/>
            <person name="Dubchak I."/>
            <person name="Duplessis S."/>
            <person name="Ehlting J."/>
            <person name="Ellis B."/>
            <person name="Gendler K."/>
            <person name="Goodstein D."/>
            <person name="Gribskov M."/>
            <person name="Grimwood J."/>
            <person name="Groover A."/>
            <person name="Gunter L."/>
            <person name="Hamberger B."/>
            <person name="Heinze B."/>
            <person name="Helariutta Y."/>
            <person name="Henrissat B."/>
            <person name="Holligan D."/>
            <person name="Holt R."/>
            <person name="Huang W."/>
            <person name="Islam-Faridi N."/>
            <person name="Jones S."/>
            <person name="Jones-Rhoades M."/>
            <person name="Jorgensen R."/>
            <person name="Joshi C."/>
            <person name="Kangasjarvi J."/>
            <person name="Karlsson J."/>
            <person name="Kelleher C."/>
            <person name="Kirkpatrick R."/>
            <person name="Kirst M."/>
            <person name="Kohler A."/>
            <person name="Kalluri U."/>
            <person name="Larimer F."/>
            <person name="Leebens-Mack J."/>
            <person name="Leple J.C."/>
            <person name="Locascio P."/>
            <person name="Lou Y."/>
            <person name="Lucas S."/>
            <person name="Martin F."/>
            <person name="Montanini B."/>
            <person name="Napoli C."/>
            <person name="Nelson D.R."/>
            <person name="Nelson C."/>
            <person name="Nieminen K."/>
            <person name="Nilsson O."/>
            <person name="Pereda V."/>
            <person name="Peter G."/>
            <person name="Philippe R."/>
            <person name="Pilate G."/>
            <person name="Poliakov A."/>
            <person name="Razumovskaya J."/>
            <person name="Richardson P."/>
            <person name="Rinaldi C."/>
            <person name="Ritland K."/>
            <person name="Rouze P."/>
            <person name="Ryaboy D."/>
            <person name="Schmutz J."/>
            <person name="Schrader J."/>
            <person name="Segerman B."/>
            <person name="Shin H."/>
            <person name="Siddiqui A."/>
            <person name="Sterky F."/>
            <person name="Terry A."/>
            <person name="Tsai C.J."/>
            <person name="Uberbacher E."/>
            <person name="Unneberg P."/>
            <person name="Vahala J."/>
            <person name="Wall K."/>
            <person name="Wessler S."/>
            <person name="Yang G."/>
            <person name="Yin T."/>
            <person name="Douglas C."/>
            <person name="Marra M."/>
            <person name="Sandberg G."/>
            <person name="Van de Peer Y."/>
            <person name="Rokhsar D."/>
        </authorList>
    </citation>
    <scope>NUCLEOTIDE SEQUENCE [LARGE SCALE GENOMIC DNA]</scope>
    <source>
        <strain evidence="1">Nisqually-1</strain>
    </source>
</reference>
<dbReference type="Gene3D" id="1.10.510.10">
    <property type="entry name" value="Transferase(Phosphotransferase) domain 1"/>
    <property type="match status" value="1"/>
</dbReference>
<dbReference type="HOGENOM" id="CLU_2337534_0_0_1"/>
<dbReference type="PANTHER" id="PTHR48055:SF51">
    <property type="entry name" value="PROTEIN KINASE DOMAIN-CONTAINING PROTEIN"/>
    <property type="match status" value="1"/>
</dbReference>
<sequence length="98" mass="10978">MLLELITRQRPTGEMFTDGLDLRKWVGAATPHHILDVVDKSLKREAHSSGALEKLKQCCVLVIDAGMMCTEENPQSRPSISLISRGLQNLWKAMEFGK</sequence>
<dbReference type="EMBL" id="KZ623361">
    <property type="protein sequence ID" value="PNS23619.1"/>
    <property type="molecule type" value="Genomic_DNA"/>
</dbReference>
<dbReference type="InParanoid" id="B9NHQ0"/>
<accession>B9NHQ0</accession>
<dbReference type="AlphaFoldDB" id="B9NHQ0"/>
<organism evidence="1">
    <name type="scientific">Populus trichocarpa</name>
    <name type="common">Western balsam poplar</name>
    <name type="synonym">Populus balsamifera subsp. trichocarpa</name>
    <dbReference type="NCBI Taxonomy" id="3694"/>
    <lineage>
        <taxon>Eukaryota</taxon>
        <taxon>Viridiplantae</taxon>
        <taxon>Streptophyta</taxon>
        <taxon>Embryophyta</taxon>
        <taxon>Tracheophyta</taxon>
        <taxon>Spermatophyta</taxon>
        <taxon>Magnoliopsida</taxon>
        <taxon>eudicotyledons</taxon>
        <taxon>Gunneridae</taxon>
        <taxon>Pentapetalae</taxon>
        <taxon>rosids</taxon>
        <taxon>fabids</taxon>
        <taxon>Malpighiales</taxon>
        <taxon>Salicaceae</taxon>
        <taxon>Saliceae</taxon>
        <taxon>Populus</taxon>
    </lineage>
</organism>